<accession>A0A820PH84</accession>
<sequence length="79" mass="9365">MSEHLTDVKSVFHKRFANFSSAITNRLWLNAHTNYDCDVLLTFPARIDDNVIIWYLEKFLQLESDIRISIKYHFTTGEN</sequence>
<dbReference type="EMBL" id="CAJOAZ010026850">
    <property type="protein sequence ID" value="CAF4404881.1"/>
    <property type="molecule type" value="Genomic_DNA"/>
</dbReference>
<dbReference type="AlphaFoldDB" id="A0A820PH84"/>
<evidence type="ECO:0000313" key="2">
    <source>
        <dbReference type="Proteomes" id="UP000663844"/>
    </source>
</evidence>
<name>A0A820PH84_9BILA</name>
<dbReference type="Proteomes" id="UP000663844">
    <property type="component" value="Unassembled WGS sequence"/>
</dbReference>
<reference evidence="1" key="1">
    <citation type="submission" date="2021-02" db="EMBL/GenBank/DDBJ databases">
        <authorList>
            <person name="Nowell W R."/>
        </authorList>
    </citation>
    <scope>NUCLEOTIDE SEQUENCE</scope>
</reference>
<protein>
    <submittedName>
        <fullName evidence="1">Uncharacterized protein</fullName>
    </submittedName>
</protein>
<evidence type="ECO:0000313" key="1">
    <source>
        <dbReference type="EMBL" id="CAF4404881.1"/>
    </source>
</evidence>
<comment type="caution">
    <text evidence="1">The sequence shown here is derived from an EMBL/GenBank/DDBJ whole genome shotgun (WGS) entry which is preliminary data.</text>
</comment>
<proteinExistence type="predicted"/>
<gene>
    <name evidence="1" type="ORF">OXD698_LOCUS51676</name>
</gene>
<organism evidence="1 2">
    <name type="scientific">Adineta steineri</name>
    <dbReference type="NCBI Taxonomy" id="433720"/>
    <lineage>
        <taxon>Eukaryota</taxon>
        <taxon>Metazoa</taxon>
        <taxon>Spiralia</taxon>
        <taxon>Gnathifera</taxon>
        <taxon>Rotifera</taxon>
        <taxon>Eurotatoria</taxon>
        <taxon>Bdelloidea</taxon>
        <taxon>Adinetida</taxon>
        <taxon>Adinetidae</taxon>
        <taxon>Adineta</taxon>
    </lineage>
</organism>